<evidence type="ECO:0000256" key="8">
    <source>
        <dbReference type="ARBA" id="ARBA00037973"/>
    </source>
</evidence>
<dbReference type="PROSITE" id="PS51032">
    <property type="entry name" value="AP2_ERF"/>
    <property type="match status" value="2"/>
</dbReference>
<keyword evidence="12" id="KW-1185">Reference proteome</keyword>
<dbReference type="AlphaFoldDB" id="A0A371H448"/>
<evidence type="ECO:0000256" key="9">
    <source>
        <dbReference type="SAM" id="MobiDB-lite"/>
    </source>
</evidence>
<dbReference type="InterPro" id="IPR016177">
    <property type="entry name" value="DNA-bd_dom_sf"/>
</dbReference>
<comment type="subcellular location">
    <subcellularLocation>
        <location evidence="1">Nucleus</location>
    </subcellularLocation>
</comment>
<feature type="region of interest" description="Disordered" evidence="9">
    <location>
        <begin position="381"/>
        <end position="401"/>
    </location>
</feature>
<dbReference type="Proteomes" id="UP000257109">
    <property type="component" value="Unassembled WGS sequence"/>
</dbReference>
<feature type="domain" description="AP2/ERF" evidence="10">
    <location>
        <begin position="153"/>
        <end position="211"/>
    </location>
</feature>
<evidence type="ECO:0000313" key="11">
    <source>
        <dbReference type="EMBL" id="RDX97456.1"/>
    </source>
</evidence>
<feature type="compositionally biased region" description="Low complexity" evidence="9">
    <location>
        <begin position="1"/>
        <end position="14"/>
    </location>
</feature>
<dbReference type="GO" id="GO:0005634">
    <property type="term" value="C:nucleus"/>
    <property type="evidence" value="ECO:0007669"/>
    <property type="project" value="UniProtKB-SubCell"/>
</dbReference>
<dbReference type="CDD" id="cd00018">
    <property type="entry name" value="AP2"/>
    <property type="match status" value="2"/>
</dbReference>
<dbReference type="STRING" id="157652.A0A371H448"/>
<feature type="domain" description="AP2/ERF" evidence="10">
    <location>
        <begin position="54"/>
        <end position="117"/>
    </location>
</feature>
<feature type="compositionally biased region" description="Basic residues" evidence="9">
    <location>
        <begin position="26"/>
        <end position="39"/>
    </location>
</feature>
<organism evidence="11 12">
    <name type="scientific">Mucuna pruriens</name>
    <name type="common">Velvet bean</name>
    <name type="synonym">Dolichos pruriens</name>
    <dbReference type="NCBI Taxonomy" id="157652"/>
    <lineage>
        <taxon>Eukaryota</taxon>
        <taxon>Viridiplantae</taxon>
        <taxon>Streptophyta</taxon>
        <taxon>Embryophyta</taxon>
        <taxon>Tracheophyta</taxon>
        <taxon>Spermatophyta</taxon>
        <taxon>Magnoliopsida</taxon>
        <taxon>eudicotyledons</taxon>
        <taxon>Gunneridae</taxon>
        <taxon>Pentapetalae</taxon>
        <taxon>rosids</taxon>
        <taxon>fabids</taxon>
        <taxon>Fabales</taxon>
        <taxon>Fabaceae</taxon>
        <taxon>Papilionoideae</taxon>
        <taxon>50 kb inversion clade</taxon>
        <taxon>NPAAA clade</taxon>
        <taxon>indigoferoid/millettioid clade</taxon>
        <taxon>Phaseoleae</taxon>
        <taxon>Mucuna</taxon>
    </lineage>
</organism>
<gene>
    <name evidence="11" type="primary">WRI1</name>
    <name evidence="11" type="ORF">CR513_19784</name>
</gene>
<evidence type="ECO:0000256" key="6">
    <source>
        <dbReference type="ARBA" id="ARBA00023163"/>
    </source>
</evidence>
<dbReference type="Pfam" id="PF00847">
    <property type="entry name" value="AP2"/>
    <property type="match status" value="1"/>
</dbReference>
<feature type="region of interest" description="Disordered" evidence="9">
    <location>
        <begin position="221"/>
        <end position="276"/>
    </location>
</feature>
<proteinExistence type="inferred from homology"/>
<evidence type="ECO:0000256" key="2">
    <source>
        <dbReference type="ARBA" id="ARBA00022737"/>
    </source>
</evidence>
<dbReference type="SUPFAM" id="SSF54171">
    <property type="entry name" value="DNA-binding domain"/>
    <property type="match status" value="2"/>
</dbReference>
<protein>
    <submittedName>
        <fullName evidence="11">Ethylene-responsive transcription factor WRI1</fullName>
    </submittedName>
</protein>
<dbReference type="FunFam" id="3.30.730.10:FF:000002">
    <property type="entry name" value="AP2-like ethylene-responsive transcription factor"/>
    <property type="match status" value="1"/>
</dbReference>
<accession>A0A371H448</accession>
<feature type="non-terminal residue" evidence="11">
    <location>
        <position position="1"/>
    </location>
</feature>
<evidence type="ECO:0000256" key="5">
    <source>
        <dbReference type="ARBA" id="ARBA00023159"/>
    </source>
</evidence>
<comment type="similarity">
    <text evidence="8">Belongs to the AP2/ERF transcription factor family. AP2 subfamily.</text>
</comment>
<keyword evidence="6" id="KW-0804">Transcription</keyword>
<dbReference type="InterPro" id="IPR036955">
    <property type="entry name" value="AP2/ERF_dom_sf"/>
</dbReference>
<keyword evidence="7" id="KW-0539">Nucleus</keyword>
<comment type="caution">
    <text evidence="11">The sequence shown here is derived from an EMBL/GenBank/DDBJ whole genome shotgun (WGS) entry which is preliminary data.</text>
</comment>
<reference evidence="11" key="1">
    <citation type="submission" date="2018-05" db="EMBL/GenBank/DDBJ databases">
        <title>Draft genome of Mucuna pruriens seed.</title>
        <authorList>
            <person name="Nnadi N.E."/>
            <person name="Vos R."/>
            <person name="Hasami M.H."/>
            <person name="Devisetty U.K."/>
            <person name="Aguiy J.C."/>
        </authorList>
    </citation>
    <scope>NUCLEOTIDE SEQUENCE [LARGE SCALE GENOMIC DNA]</scope>
    <source>
        <strain evidence="11">JCA_2017</strain>
    </source>
</reference>
<dbReference type="OrthoDB" id="207175at2759"/>
<evidence type="ECO:0000256" key="1">
    <source>
        <dbReference type="ARBA" id="ARBA00004123"/>
    </source>
</evidence>
<feature type="compositionally biased region" description="Low complexity" evidence="9">
    <location>
        <begin position="381"/>
        <end position="391"/>
    </location>
</feature>
<dbReference type="PANTHER" id="PTHR32467:SF97">
    <property type="entry name" value="ETHYLENE-RESPONSIVE TRANSCRIPTION FACTOR WRI1"/>
    <property type="match status" value="1"/>
</dbReference>
<keyword evidence="5" id="KW-0010">Activator</keyword>
<dbReference type="GO" id="GO:0003677">
    <property type="term" value="F:DNA binding"/>
    <property type="evidence" value="ECO:0007669"/>
    <property type="project" value="UniProtKB-KW"/>
</dbReference>
<keyword evidence="4" id="KW-0238">DNA-binding</keyword>
<evidence type="ECO:0000313" key="12">
    <source>
        <dbReference type="Proteomes" id="UP000257109"/>
    </source>
</evidence>
<keyword evidence="3" id="KW-0805">Transcription regulation</keyword>
<dbReference type="PRINTS" id="PR00367">
    <property type="entry name" value="ETHRSPELEMNT"/>
</dbReference>
<evidence type="ECO:0000256" key="3">
    <source>
        <dbReference type="ARBA" id="ARBA00023015"/>
    </source>
</evidence>
<dbReference type="InterPro" id="IPR001471">
    <property type="entry name" value="AP2/ERF_dom"/>
</dbReference>
<sequence>MKRSPASSCSSSSSFVGFETPPIEKRKPKHPRRNLKSQKCKQGQNTDTGRRSSIYRGVTRHRWTGRFEAHLWDKSSWNNIQSKKGRQGAYDTEEAAGRTYDLAALKYWGQDATLNFPIETYTKEIEEMDKVSKEEYLASLRRQSSGFSRGISKYRGVARHHHNGRWEARIGRVCGNKYLYLGTYKTQEEAAVAYDMAAIEYRGLNAVTNFDISNYMDKIKKKNDQTQQQQTEPHTETPPNSSDSEEAEVEQQTTKPLPPLSENLHMPPQQHQVQESSSPVTIMDHVLDQDLSWSFMYTGLSQFQDPDLAFSKADDDLVGMFDDAGFEEDIDFLFSTDPGETESDINMSEVLGSIECGGTNGAGGSMVHVDNNQNKILSTFASSSPSSTTTTESRESLWLGI</sequence>
<dbReference type="PANTHER" id="PTHR32467">
    <property type="entry name" value="AP2-LIKE ETHYLENE-RESPONSIVE TRANSCRIPTION FACTOR"/>
    <property type="match status" value="1"/>
</dbReference>
<evidence type="ECO:0000259" key="10">
    <source>
        <dbReference type="PROSITE" id="PS51032"/>
    </source>
</evidence>
<feature type="region of interest" description="Disordered" evidence="9">
    <location>
        <begin position="1"/>
        <end position="52"/>
    </location>
</feature>
<evidence type="ECO:0000256" key="7">
    <source>
        <dbReference type="ARBA" id="ARBA00023242"/>
    </source>
</evidence>
<evidence type="ECO:0000256" key="4">
    <source>
        <dbReference type="ARBA" id="ARBA00023125"/>
    </source>
</evidence>
<name>A0A371H448_MUCPR</name>
<dbReference type="Gene3D" id="3.30.730.10">
    <property type="entry name" value="AP2/ERF domain"/>
    <property type="match status" value="2"/>
</dbReference>
<dbReference type="EMBL" id="QJKJ01003654">
    <property type="protein sequence ID" value="RDX97456.1"/>
    <property type="molecule type" value="Genomic_DNA"/>
</dbReference>
<keyword evidence="2" id="KW-0677">Repeat</keyword>
<dbReference type="FunFam" id="3.30.730.10:FF:000004">
    <property type="entry name" value="AP2-like ethylene-responsive transcription factor"/>
    <property type="match status" value="1"/>
</dbReference>
<dbReference type="GO" id="GO:0003700">
    <property type="term" value="F:DNA-binding transcription factor activity"/>
    <property type="evidence" value="ECO:0007669"/>
    <property type="project" value="InterPro"/>
</dbReference>
<dbReference type="SMART" id="SM00380">
    <property type="entry name" value="AP2"/>
    <property type="match status" value="2"/>
</dbReference>